<sequence length="265" mass="30663">MRSTCRADRKIVDSTELYIPRLRVSFLEGFTQATIYTGIGHFLKVEFKDKKEEERAAYVYRMENEVKITNTTAARRIKGIRASRLFGVFLRHQFIRPNVLIGTLEFEFHPTDHTTQTFCICLLMRSFGVGKVFRAKKLTTNCLTKKLTDIYLYNNLIDKTILEGMSNDGVNLSANAVHPQKYIDTTVFPDPKLDVFKGTGTIDMEPIQKFVNVPHCESCIYTTEYRWNAPDAVKTRAEETEGFVTCRFGENNFRLWEHQHLPVVQ</sequence>
<dbReference type="InParanoid" id="G0P3F0"/>
<keyword evidence="2" id="KW-1185">Reference proteome</keyword>
<organism evidence="2">
    <name type="scientific">Caenorhabditis brenneri</name>
    <name type="common">Nematode worm</name>
    <dbReference type="NCBI Taxonomy" id="135651"/>
    <lineage>
        <taxon>Eukaryota</taxon>
        <taxon>Metazoa</taxon>
        <taxon>Ecdysozoa</taxon>
        <taxon>Nematoda</taxon>
        <taxon>Chromadorea</taxon>
        <taxon>Rhabditida</taxon>
        <taxon>Rhabditina</taxon>
        <taxon>Rhabditomorpha</taxon>
        <taxon>Rhabditoidea</taxon>
        <taxon>Rhabditidae</taxon>
        <taxon>Peloderinae</taxon>
        <taxon>Caenorhabditis</taxon>
    </lineage>
</organism>
<dbReference type="HOGENOM" id="CLU_035641_0_0_1"/>
<dbReference type="OrthoDB" id="5824619at2759"/>
<gene>
    <name evidence="1" type="ORF">CAEBREN_11164</name>
</gene>
<reference evidence="2" key="1">
    <citation type="submission" date="2011-07" db="EMBL/GenBank/DDBJ databases">
        <authorList>
            <consortium name="Caenorhabditis brenneri Sequencing and Analysis Consortium"/>
            <person name="Wilson R.K."/>
        </authorList>
    </citation>
    <scope>NUCLEOTIDE SEQUENCE [LARGE SCALE GENOMIC DNA]</scope>
    <source>
        <strain evidence="2">PB2801</strain>
    </source>
</reference>
<dbReference type="Proteomes" id="UP000008068">
    <property type="component" value="Unassembled WGS sequence"/>
</dbReference>
<protein>
    <submittedName>
        <fullName evidence="1">Uncharacterized protein</fullName>
    </submittedName>
</protein>
<proteinExistence type="predicted"/>
<dbReference type="eggNOG" id="ENOG502T3H9">
    <property type="taxonomic scope" value="Eukaryota"/>
</dbReference>
<evidence type="ECO:0000313" key="2">
    <source>
        <dbReference type="Proteomes" id="UP000008068"/>
    </source>
</evidence>
<dbReference type="EMBL" id="GL380042">
    <property type="protein sequence ID" value="EGT43947.1"/>
    <property type="molecule type" value="Genomic_DNA"/>
</dbReference>
<accession>G0P3F0</accession>
<name>G0P3F0_CAEBE</name>
<evidence type="ECO:0000313" key="1">
    <source>
        <dbReference type="EMBL" id="EGT43947.1"/>
    </source>
</evidence>
<dbReference type="AlphaFoldDB" id="G0P3F0"/>